<dbReference type="PANTHER" id="PTHR38682">
    <property type="entry name" value="V-TYPE ATP SYNTHASE SUBUNIT C"/>
    <property type="match status" value="1"/>
</dbReference>
<dbReference type="Gene3D" id="1.10.132.50">
    <property type="entry name" value="ATP synthase (C/AC39) subunit, domain 3"/>
    <property type="match status" value="1"/>
</dbReference>
<dbReference type="GO" id="GO:0046961">
    <property type="term" value="F:proton-transporting ATPase activity, rotational mechanism"/>
    <property type="evidence" value="ECO:0007669"/>
    <property type="project" value="InterPro"/>
</dbReference>
<comment type="caution">
    <text evidence="4">The sequence shown here is derived from an EMBL/GenBank/DDBJ whole genome shotgun (WGS) entry which is preliminary data.</text>
</comment>
<dbReference type="SUPFAM" id="SSF103486">
    <property type="entry name" value="V-type ATP synthase subunit C"/>
    <property type="match status" value="1"/>
</dbReference>
<evidence type="ECO:0000256" key="1">
    <source>
        <dbReference type="ARBA" id="ARBA00006709"/>
    </source>
</evidence>
<keyword evidence="2" id="KW-0813">Transport</keyword>
<evidence type="ECO:0000313" key="5">
    <source>
        <dbReference type="Proteomes" id="UP000752013"/>
    </source>
</evidence>
<organism evidence="4 5">
    <name type="scientific">Entomospira nematocerorum</name>
    <dbReference type="NCBI Taxonomy" id="2719987"/>
    <lineage>
        <taxon>Bacteria</taxon>
        <taxon>Pseudomonadati</taxon>
        <taxon>Spirochaetota</taxon>
        <taxon>Spirochaetia</taxon>
        <taxon>Spirochaetales</taxon>
        <taxon>Spirochaetaceae</taxon>
        <taxon>Entomospira</taxon>
    </lineage>
</organism>
<comment type="similarity">
    <text evidence="1">Belongs to the V-ATPase V0D/AC39 subunit family.</text>
</comment>
<dbReference type="PANTHER" id="PTHR38682:SF1">
    <property type="entry name" value="V-TYPE ATP SYNTHASE SUBUNIT C"/>
    <property type="match status" value="1"/>
</dbReference>
<dbReference type="AlphaFoldDB" id="A0A968GFX7"/>
<dbReference type="Gene3D" id="1.20.1690.10">
    <property type="entry name" value="V-type ATP synthase subunit C domain"/>
    <property type="match status" value="2"/>
</dbReference>
<accession>A0A968GFX7</accession>
<dbReference type="Proteomes" id="UP000752013">
    <property type="component" value="Unassembled WGS sequence"/>
</dbReference>
<reference evidence="4" key="1">
    <citation type="submission" date="2020-03" db="EMBL/GenBank/DDBJ databases">
        <title>Spirochaetal bacteria isolated from arthropods constitute a novel genus Entomospira genus novum within the order Spirochaetales.</title>
        <authorList>
            <person name="Grana-Miraglia L."/>
            <person name="Sikutova S."/>
            <person name="Fingerle V."/>
            <person name="Sing A."/>
            <person name="Castillo-Ramirez S."/>
            <person name="Margos G."/>
            <person name="Rudolf I."/>
        </authorList>
    </citation>
    <scope>NUCLEOTIDE SEQUENCE</scope>
    <source>
        <strain evidence="4">BR208</strain>
    </source>
</reference>
<name>A0A968GFX7_9SPIO</name>
<proteinExistence type="inferred from homology"/>
<gene>
    <name evidence="4" type="ORF">HCT46_03950</name>
</gene>
<dbReference type="Pfam" id="PF01992">
    <property type="entry name" value="vATP-synt_AC39"/>
    <property type="match status" value="1"/>
</dbReference>
<protein>
    <submittedName>
        <fullName evidence="4">V-type ATPase subunit</fullName>
    </submittedName>
</protein>
<keyword evidence="5" id="KW-1185">Reference proteome</keyword>
<keyword evidence="3" id="KW-0406">Ion transport</keyword>
<sequence>MIAVQKYAYINARLRARLSALLEEATVYKMVEAASVEEAMMQLSGTSYESFYASYKKHGDLMLAEQALTEVHMRYITQIGAGLTSEIRAFVQALLVLQEVRFLKTALRVWFYREISAKNRSYLSMQSGEMYIAYLINYDNLMASTSLSDIANQLKATPYSAIIEKNAPDVMREQSLYVLEVALDRYALSNLHNKSMLLPATEQIAVKSILGRYIDLENIVYGKGKVLYGAEDPALFESEFVLGGIALTKEKWIEIIFDDAALKELLAQWYPSLQHKASEVPVSVLMQCAQDRLYVEGGQRALMQYPFSCVSIVAYFLLIERDIRRIITLFNGKAYGLDTTALMSRIALQVE</sequence>
<dbReference type="InterPro" id="IPR036079">
    <property type="entry name" value="ATPase_csu/dsu_sf"/>
</dbReference>
<evidence type="ECO:0000256" key="3">
    <source>
        <dbReference type="ARBA" id="ARBA00023065"/>
    </source>
</evidence>
<dbReference type="InterPro" id="IPR044911">
    <property type="entry name" value="V-type_ATPase_csu/dsu_dom_3"/>
</dbReference>
<dbReference type="RefSeq" id="WP_167703494.1">
    <property type="nucleotide sequence ID" value="NZ_CP118168.1"/>
</dbReference>
<evidence type="ECO:0000256" key="2">
    <source>
        <dbReference type="ARBA" id="ARBA00022448"/>
    </source>
</evidence>
<dbReference type="EMBL" id="JAATLK010000001">
    <property type="protein sequence ID" value="NIZ47066.1"/>
    <property type="molecule type" value="Genomic_DNA"/>
</dbReference>
<evidence type="ECO:0000313" key="4">
    <source>
        <dbReference type="EMBL" id="NIZ47066.1"/>
    </source>
</evidence>
<dbReference type="InterPro" id="IPR002843">
    <property type="entry name" value="ATPase_V0-cplx_csu/dsu"/>
</dbReference>
<dbReference type="InterPro" id="IPR035067">
    <property type="entry name" value="V-type_ATPase_csu/dsu"/>
</dbReference>
<dbReference type="InterPro" id="IPR050873">
    <property type="entry name" value="V-ATPase_V0D/AC39_subunit"/>
</dbReference>